<dbReference type="PANTHER" id="PTHR11012">
    <property type="entry name" value="PROTEIN KINASE-LIKE DOMAIN-CONTAINING"/>
    <property type="match status" value="1"/>
</dbReference>
<proteinExistence type="predicted"/>
<keyword evidence="2" id="KW-1185">Reference proteome</keyword>
<protein>
    <recommendedName>
        <fullName evidence="3">CHK kinase-like domain-containing protein</fullName>
    </recommendedName>
</protein>
<organism evidence="1 2">
    <name type="scientific">Henosepilachna vigintioctopunctata</name>
    <dbReference type="NCBI Taxonomy" id="420089"/>
    <lineage>
        <taxon>Eukaryota</taxon>
        <taxon>Metazoa</taxon>
        <taxon>Ecdysozoa</taxon>
        <taxon>Arthropoda</taxon>
        <taxon>Hexapoda</taxon>
        <taxon>Insecta</taxon>
        <taxon>Pterygota</taxon>
        <taxon>Neoptera</taxon>
        <taxon>Endopterygota</taxon>
        <taxon>Coleoptera</taxon>
        <taxon>Polyphaga</taxon>
        <taxon>Cucujiformia</taxon>
        <taxon>Coccinelloidea</taxon>
        <taxon>Coccinellidae</taxon>
        <taxon>Epilachninae</taxon>
        <taxon>Epilachnini</taxon>
        <taxon>Henosepilachna</taxon>
    </lineage>
</organism>
<dbReference type="PANTHER" id="PTHR11012:SF30">
    <property type="entry name" value="PROTEIN KINASE-LIKE DOMAIN-CONTAINING"/>
    <property type="match status" value="1"/>
</dbReference>
<dbReference type="Proteomes" id="UP001431783">
    <property type="component" value="Unassembled WGS sequence"/>
</dbReference>
<dbReference type="AlphaFoldDB" id="A0AAW1TWC1"/>
<reference evidence="1 2" key="1">
    <citation type="submission" date="2023-03" db="EMBL/GenBank/DDBJ databases">
        <title>Genome insight into feeding habits of ladybird beetles.</title>
        <authorList>
            <person name="Li H.-S."/>
            <person name="Huang Y.-H."/>
            <person name="Pang H."/>
        </authorList>
    </citation>
    <scope>NUCLEOTIDE SEQUENCE [LARGE SCALE GENOMIC DNA]</scope>
    <source>
        <strain evidence="1">SYSU_2023b</strain>
        <tissue evidence="1">Whole body</tissue>
    </source>
</reference>
<gene>
    <name evidence="1" type="ORF">WA026_017830</name>
</gene>
<dbReference type="EMBL" id="JARQZJ010000011">
    <property type="protein sequence ID" value="KAK9872372.1"/>
    <property type="molecule type" value="Genomic_DNA"/>
</dbReference>
<sequence length="272" mass="31862">MDHKIQHKITTWIQDVFKNRNYEEIKVKFPATDTSGGYAAEMIYVNLVGVKDGKEENTSIIVKKGRDSSVLQDTLNLSRAYASEVRLYAKYIPYLQKFAEKRNVKPFDNIPFCYGTVDTDNQYVIFMENLKERHYKLHDIEKPIDLNHAELVIIAYAKIHALWLALRDQEPKVFDEFKGECGPNFVGTKVFECIIETAHKELDSVIDIYKEKKKPHIIDKLTTLKQNYERLLSDTFLNKDEIIWFYDMVTVGTTTICFTTMKHKRFLTELQL</sequence>
<name>A0AAW1TWC1_9CUCU</name>
<accession>A0AAW1TWC1</accession>
<evidence type="ECO:0008006" key="3">
    <source>
        <dbReference type="Google" id="ProtNLM"/>
    </source>
</evidence>
<dbReference type="InterPro" id="IPR004119">
    <property type="entry name" value="EcKL"/>
</dbReference>
<evidence type="ECO:0000313" key="2">
    <source>
        <dbReference type="Proteomes" id="UP001431783"/>
    </source>
</evidence>
<evidence type="ECO:0000313" key="1">
    <source>
        <dbReference type="EMBL" id="KAK9872372.1"/>
    </source>
</evidence>
<comment type="caution">
    <text evidence="1">The sequence shown here is derived from an EMBL/GenBank/DDBJ whole genome shotgun (WGS) entry which is preliminary data.</text>
</comment>
<dbReference type="Pfam" id="PF02958">
    <property type="entry name" value="EcKL"/>
    <property type="match status" value="1"/>
</dbReference>